<name>A0A830CKG2_9LAMI</name>
<evidence type="ECO:0000313" key="1">
    <source>
        <dbReference type="EMBL" id="GFP96303.1"/>
    </source>
</evidence>
<keyword evidence="2" id="KW-1185">Reference proteome</keyword>
<proteinExistence type="predicted"/>
<organism evidence="1 2">
    <name type="scientific">Phtheirospermum japonicum</name>
    <dbReference type="NCBI Taxonomy" id="374723"/>
    <lineage>
        <taxon>Eukaryota</taxon>
        <taxon>Viridiplantae</taxon>
        <taxon>Streptophyta</taxon>
        <taxon>Embryophyta</taxon>
        <taxon>Tracheophyta</taxon>
        <taxon>Spermatophyta</taxon>
        <taxon>Magnoliopsida</taxon>
        <taxon>eudicotyledons</taxon>
        <taxon>Gunneridae</taxon>
        <taxon>Pentapetalae</taxon>
        <taxon>asterids</taxon>
        <taxon>lamiids</taxon>
        <taxon>Lamiales</taxon>
        <taxon>Orobanchaceae</taxon>
        <taxon>Orobanchaceae incertae sedis</taxon>
        <taxon>Phtheirospermum</taxon>
    </lineage>
</organism>
<accession>A0A830CKG2</accession>
<dbReference type="EMBL" id="BMAC01000431">
    <property type="protein sequence ID" value="GFP96303.1"/>
    <property type="molecule type" value="Genomic_DNA"/>
</dbReference>
<gene>
    <name evidence="1" type="ORF">PHJA_001774400</name>
</gene>
<comment type="caution">
    <text evidence="1">The sequence shown here is derived from an EMBL/GenBank/DDBJ whole genome shotgun (WGS) entry which is preliminary data.</text>
</comment>
<evidence type="ECO:0000313" key="2">
    <source>
        <dbReference type="Proteomes" id="UP000653305"/>
    </source>
</evidence>
<reference evidence="1" key="1">
    <citation type="submission" date="2020-07" db="EMBL/GenBank/DDBJ databases">
        <title>Ethylene signaling mediates host invasion by parasitic plants.</title>
        <authorList>
            <person name="Yoshida S."/>
        </authorList>
    </citation>
    <scope>NUCLEOTIDE SEQUENCE</scope>
    <source>
        <strain evidence="1">Okayama</strain>
    </source>
</reference>
<protein>
    <submittedName>
        <fullName evidence="1">Uncharacterized protein</fullName>
    </submittedName>
</protein>
<sequence length="75" mass="8642">MRPNNKFASRIPRDSKLNMSVVDFGCRAWRHPSHMLARSNRFNSNGFPCCSNRKNKEIETPQLLKIAGQWCHGTP</sequence>
<dbReference type="AlphaFoldDB" id="A0A830CKG2"/>
<dbReference type="Proteomes" id="UP000653305">
    <property type="component" value="Unassembled WGS sequence"/>
</dbReference>